<dbReference type="InterPro" id="IPR000917">
    <property type="entry name" value="Sulfatase_N"/>
</dbReference>
<dbReference type="Gene3D" id="3.30.1120.10">
    <property type="match status" value="1"/>
</dbReference>
<dbReference type="CDD" id="cd16145">
    <property type="entry name" value="ARS_like"/>
    <property type="match status" value="1"/>
</dbReference>
<dbReference type="InterPro" id="IPR017850">
    <property type="entry name" value="Alkaline_phosphatase_core_sf"/>
</dbReference>
<evidence type="ECO:0000259" key="2">
    <source>
        <dbReference type="Pfam" id="PF00884"/>
    </source>
</evidence>
<gene>
    <name evidence="3" type="ORF">GCM10017764_16540</name>
</gene>
<name>A0ABQ3HTR9_9SPHI</name>
<reference evidence="4" key="1">
    <citation type="journal article" date="2019" name="Int. J. Syst. Evol. Microbiol.">
        <title>The Global Catalogue of Microorganisms (GCM) 10K type strain sequencing project: providing services to taxonomists for standard genome sequencing and annotation.</title>
        <authorList>
            <consortium name="The Broad Institute Genomics Platform"/>
            <consortium name="The Broad Institute Genome Sequencing Center for Infectious Disease"/>
            <person name="Wu L."/>
            <person name="Ma J."/>
        </authorList>
    </citation>
    <scope>NUCLEOTIDE SEQUENCE [LARGE SCALE GENOMIC DNA]</scope>
    <source>
        <strain evidence="4">CGMCC 1.12966</strain>
    </source>
</reference>
<comment type="caution">
    <text evidence="3">The sequence shown here is derived from an EMBL/GenBank/DDBJ whole genome shotgun (WGS) entry which is preliminary data.</text>
</comment>
<keyword evidence="4" id="KW-1185">Reference proteome</keyword>
<dbReference type="PANTHER" id="PTHR43751:SF3">
    <property type="entry name" value="SULFATASE N-TERMINAL DOMAIN-CONTAINING PROTEIN"/>
    <property type="match status" value="1"/>
</dbReference>
<protein>
    <submittedName>
        <fullName evidence="3">Arylsulfatase</fullName>
    </submittedName>
</protein>
<accession>A0ABQ3HTR9</accession>
<dbReference type="Gene3D" id="3.40.720.10">
    <property type="entry name" value="Alkaline Phosphatase, subunit A"/>
    <property type="match status" value="1"/>
</dbReference>
<feature type="domain" description="Sulfatase N-terminal" evidence="2">
    <location>
        <begin position="31"/>
        <end position="373"/>
    </location>
</feature>
<dbReference type="InterPro" id="IPR052701">
    <property type="entry name" value="GAG_Ulvan_Degrading_Sulfatases"/>
</dbReference>
<feature type="chain" id="PRO_5045866623" evidence="1">
    <location>
        <begin position="28"/>
        <end position="481"/>
    </location>
</feature>
<feature type="signal peptide" evidence="1">
    <location>
        <begin position="1"/>
        <end position="27"/>
    </location>
</feature>
<dbReference type="EMBL" id="BNAF01000005">
    <property type="protein sequence ID" value="GHE33946.1"/>
    <property type="molecule type" value="Genomic_DNA"/>
</dbReference>
<dbReference type="RefSeq" id="WP_189626175.1">
    <property type="nucleotide sequence ID" value="NZ_BNAF01000005.1"/>
</dbReference>
<evidence type="ECO:0000313" key="4">
    <source>
        <dbReference type="Proteomes" id="UP000620550"/>
    </source>
</evidence>
<evidence type="ECO:0000313" key="3">
    <source>
        <dbReference type="EMBL" id="GHE33946.1"/>
    </source>
</evidence>
<keyword evidence="1" id="KW-0732">Signal</keyword>
<dbReference type="PANTHER" id="PTHR43751">
    <property type="entry name" value="SULFATASE"/>
    <property type="match status" value="1"/>
</dbReference>
<proteinExistence type="predicted"/>
<dbReference type="SUPFAM" id="SSF53649">
    <property type="entry name" value="Alkaline phosphatase-like"/>
    <property type="match status" value="1"/>
</dbReference>
<sequence>MKEKSKNALFTWRLVIASIFLASSVAAQQQPNIILILADDLGYGDIGVNGQQLIRTPNIDRLAAEGLLFEQFYTGTSVCAPSRSALISGQHTGHTFIRGNLSVSPEGQYPIADSVLTIAEVLKKAGYATGAFGKWGLGPVLSDGDPNKQGFDHFFGYNCQSLAHRYYPTHLWRNEQRIVLEKNGELERREQYAPDMIQAEALAFIEEHKAKPFFLFLPHTLPHAELVVPDDSIFQSYVGKFPEEPYVGSDYGPNAKSGGYASQNYPRATFASMVARLDRYVGEVVDKLKALGLDKNTMIVFTSDNGPHQEGGADPIFFNSAGGLRGLKRDLYEGGIRVPFIVRWPETVKGGGRTQHVAAFWDLFPTFAQVAGVKSEVSGDGISFLPALKGSPLQQEHPYLYWEFHEQGGKQALRHGQWKGIRLQAATKTPRVLELYDLVSDPQEKHNVAENQPAIVRQIESWMSEAHVESSVFPFRKADTD</sequence>
<organism evidence="3 4">
    <name type="scientific">Sphingobacterium griseoflavum</name>
    <dbReference type="NCBI Taxonomy" id="1474952"/>
    <lineage>
        <taxon>Bacteria</taxon>
        <taxon>Pseudomonadati</taxon>
        <taxon>Bacteroidota</taxon>
        <taxon>Sphingobacteriia</taxon>
        <taxon>Sphingobacteriales</taxon>
        <taxon>Sphingobacteriaceae</taxon>
        <taxon>Sphingobacterium</taxon>
    </lineage>
</organism>
<dbReference type="Pfam" id="PF00884">
    <property type="entry name" value="Sulfatase"/>
    <property type="match status" value="1"/>
</dbReference>
<dbReference type="Proteomes" id="UP000620550">
    <property type="component" value="Unassembled WGS sequence"/>
</dbReference>
<evidence type="ECO:0000256" key="1">
    <source>
        <dbReference type="SAM" id="SignalP"/>
    </source>
</evidence>